<gene>
    <name evidence="1" type="ORF">METZ01_LOCUS147705</name>
</gene>
<protein>
    <submittedName>
        <fullName evidence="1">Uncharacterized protein</fullName>
    </submittedName>
</protein>
<reference evidence="1" key="1">
    <citation type="submission" date="2018-05" db="EMBL/GenBank/DDBJ databases">
        <authorList>
            <person name="Lanie J.A."/>
            <person name="Ng W.-L."/>
            <person name="Kazmierczak K.M."/>
            <person name="Andrzejewski T.M."/>
            <person name="Davidsen T.M."/>
            <person name="Wayne K.J."/>
            <person name="Tettelin H."/>
            <person name="Glass J.I."/>
            <person name="Rusch D."/>
            <person name="Podicherti R."/>
            <person name="Tsui H.-C.T."/>
            <person name="Winkler M.E."/>
        </authorList>
    </citation>
    <scope>NUCLEOTIDE SEQUENCE</scope>
</reference>
<dbReference type="EMBL" id="UINC01023356">
    <property type="protein sequence ID" value="SVA94851.1"/>
    <property type="molecule type" value="Genomic_DNA"/>
</dbReference>
<organism evidence="1">
    <name type="scientific">marine metagenome</name>
    <dbReference type="NCBI Taxonomy" id="408172"/>
    <lineage>
        <taxon>unclassified sequences</taxon>
        <taxon>metagenomes</taxon>
        <taxon>ecological metagenomes</taxon>
    </lineage>
</organism>
<proteinExistence type="predicted"/>
<sequence length="40" mass="4480">MIAAKARLNLFITWAQLELNQRPHPYQGCALTGLSYGPVH</sequence>
<accession>A0A382A0T5</accession>
<name>A0A382A0T5_9ZZZZ</name>
<dbReference type="AlphaFoldDB" id="A0A382A0T5"/>
<evidence type="ECO:0000313" key="1">
    <source>
        <dbReference type="EMBL" id="SVA94851.1"/>
    </source>
</evidence>